<evidence type="ECO:0000313" key="4">
    <source>
        <dbReference type="Proteomes" id="UP000799444"/>
    </source>
</evidence>
<feature type="region of interest" description="Disordered" evidence="1">
    <location>
        <begin position="1"/>
        <end position="55"/>
    </location>
</feature>
<dbReference type="EMBL" id="ML996169">
    <property type="protein sequence ID" value="KAF2732949.1"/>
    <property type="molecule type" value="Genomic_DNA"/>
</dbReference>
<dbReference type="OrthoDB" id="2951834at2759"/>
<dbReference type="InterPro" id="IPR038883">
    <property type="entry name" value="AN11006-like"/>
</dbReference>
<dbReference type="PANTHER" id="PTHR42085">
    <property type="entry name" value="F-BOX DOMAIN-CONTAINING PROTEIN"/>
    <property type="match status" value="1"/>
</dbReference>
<feature type="compositionally biased region" description="Basic and acidic residues" evidence="1">
    <location>
        <begin position="1"/>
        <end position="10"/>
    </location>
</feature>
<proteinExistence type="predicted"/>
<protein>
    <recommendedName>
        <fullName evidence="2">DUF7730 domain-containing protein</fullName>
    </recommendedName>
</protein>
<feature type="region of interest" description="Disordered" evidence="1">
    <location>
        <begin position="97"/>
        <end position="116"/>
    </location>
</feature>
<dbReference type="AlphaFoldDB" id="A0A9P4QXL7"/>
<evidence type="ECO:0000313" key="3">
    <source>
        <dbReference type="EMBL" id="KAF2732949.1"/>
    </source>
</evidence>
<feature type="domain" description="DUF7730" evidence="2">
    <location>
        <begin position="55"/>
        <end position="193"/>
    </location>
</feature>
<reference evidence="3" key="1">
    <citation type="journal article" date="2020" name="Stud. Mycol.">
        <title>101 Dothideomycetes genomes: a test case for predicting lifestyles and emergence of pathogens.</title>
        <authorList>
            <person name="Haridas S."/>
            <person name="Albert R."/>
            <person name="Binder M."/>
            <person name="Bloem J."/>
            <person name="Labutti K."/>
            <person name="Salamov A."/>
            <person name="Andreopoulos B."/>
            <person name="Baker S."/>
            <person name="Barry K."/>
            <person name="Bills G."/>
            <person name="Bluhm B."/>
            <person name="Cannon C."/>
            <person name="Castanera R."/>
            <person name="Culley D."/>
            <person name="Daum C."/>
            <person name="Ezra D."/>
            <person name="Gonzalez J."/>
            <person name="Henrissat B."/>
            <person name="Kuo A."/>
            <person name="Liang C."/>
            <person name="Lipzen A."/>
            <person name="Lutzoni F."/>
            <person name="Magnuson J."/>
            <person name="Mondo S."/>
            <person name="Nolan M."/>
            <person name="Ohm R."/>
            <person name="Pangilinan J."/>
            <person name="Park H.-J."/>
            <person name="Ramirez L."/>
            <person name="Alfaro M."/>
            <person name="Sun H."/>
            <person name="Tritt A."/>
            <person name="Yoshinaga Y."/>
            <person name="Zwiers L.-H."/>
            <person name="Turgeon B."/>
            <person name="Goodwin S."/>
            <person name="Spatafora J."/>
            <person name="Crous P."/>
            <person name="Grigoriev I."/>
        </authorList>
    </citation>
    <scope>NUCLEOTIDE SEQUENCE</scope>
    <source>
        <strain evidence="3">CBS 125425</strain>
    </source>
</reference>
<evidence type="ECO:0000259" key="2">
    <source>
        <dbReference type="Pfam" id="PF24864"/>
    </source>
</evidence>
<sequence>MNKRARDERTASASPKRRKTSYNLRSSSLPVPENHRTNSPTVNRKRKHSTGTPEKSVFPFMKLPAELRLLVYHMALQSDMPLLLRFVHRPDYFDDDYAPRRETRTSSRAPPRPAFMRPDRTWAQELDTMAARQLGCRGPVNVALLRVSQTIYREARGVLYAGNEFDLHLDTAELALKAMHQRSRSLIKHVSLTIPSHHDILDAFADLVRLGLRYCWGLKSFRINLPSGFPLDNGSGTTSVYANAFRILRWLPKACKVEMVGEVNESIRRVAEEEGILRRDLDETSYLRRQHQMPERH</sequence>
<name>A0A9P4QXL7_9PLEO</name>
<dbReference type="Proteomes" id="UP000799444">
    <property type="component" value="Unassembled WGS sequence"/>
</dbReference>
<dbReference type="InterPro" id="IPR056632">
    <property type="entry name" value="DUF7730"/>
</dbReference>
<organism evidence="3 4">
    <name type="scientific">Polyplosphaeria fusca</name>
    <dbReference type="NCBI Taxonomy" id="682080"/>
    <lineage>
        <taxon>Eukaryota</taxon>
        <taxon>Fungi</taxon>
        <taxon>Dikarya</taxon>
        <taxon>Ascomycota</taxon>
        <taxon>Pezizomycotina</taxon>
        <taxon>Dothideomycetes</taxon>
        <taxon>Pleosporomycetidae</taxon>
        <taxon>Pleosporales</taxon>
        <taxon>Tetraplosphaeriaceae</taxon>
        <taxon>Polyplosphaeria</taxon>
    </lineage>
</organism>
<comment type="caution">
    <text evidence="3">The sequence shown here is derived from an EMBL/GenBank/DDBJ whole genome shotgun (WGS) entry which is preliminary data.</text>
</comment>
<accession>A0A9P4QXL7</accession>
<dbReference type="Pfam" id="PF24864">
    <property type="entry name" value="DUF7730"/>
    <property type="match status" value="1"/>
</dbReference>
<dbReference type="PANTHER" id="PTHR42085:SF7">
    <property type="entry name" value="F-BOX DOMAIN-CONTAINING PROTEIN"/>
    <property type="match status" value="1"/>
</dbReference>
<gene>
    <name evidence="3" type="ORF">EJ04DRAFT_544414</name>
</gene>
<keyword evidence="4" id="KW-1185">Reference proteome</keyword>
<evidence type="ECO:0000256" key="1">
    <source>
        <dbReference type="SAM" id="MobiDB-lite"/>
    </source>
</evidence>